<sequence>MEERLGVKRCHRYSEYSYEAKECKGADLTKQCYRCGKEDHKLKECKEAPERAQSWIEQV</sequence>
<accession>A0A9N9MKL0</accession>
<keyword evidence="1" id="KW-0863">Zinc-finger</keyword>
<dbReference type="Gene3D" id="4.10.60.10">
    <property type="entry name" value="Zinc finger, CCHC-type"/>
    <property type="match status" value="1"/>
</dbReference>
<dbReference type="Proteomes" id="UP001152799">
    <property type="component" value="Chromosome 2"/>
</dbReference>
<dbReference type="Pfam" id="PF00098">
    <property type="entry name" value="zf-CCHC"/>
    <property type="match status" value="1"/>
</dbReference>
<evidence type="ECO:0000313" key="4">
    <source>
        <dbReference type="Proteomes" id="UP001152799"/>
    </source>
</evidence>
<dbReference type="OrthoDB" id="427960at2759"/>
<protein>
    <recommendedName>
        <fullName evidence="2">CCHC-type domain-containing protein</fullName>
    </recommendedName>
</protein>
<reference evidence="3" key="1">
    <citation type="submission" date="2022-01" db="EMBL/GenBank/DDBJ databases">
        <authorList>
            <person name="King R."/>
        </authorList>
    </citation>
    <scope>NUCLEOTIDE SEQUENCE</scope>
</reference>
<dbReference type="SUPFAM" id="SSF57756">
    <property type="entry name" value="Retrovirus zinc finger-like domains"/>
    <property type="match status" value="1"/>
</dbReference>
<dbReference type="InterPro" id="IPR001878">
    <property type="entry name" value="Znf_CCHC"/>
</dbReference>
<evidence type="ECO:0000259" key="2">
    <source>
        <dbReference type="PROSITE" id="PS50158"/>
    </source>
</evidence>
<feature type="domain" description="CCHC-type" evidence="2">
    <location>
        <begin position="32"/>
        <end position="47"/>
    </location>
</feature>
<keyword evidence="1" id="KW-0479">Metal-binding</keyword>
<dbReference type="SMART" id="SM00343">
    <property type="entry name" value="ZnF_C2HC"/>
    <property type="match status" value="1"/>
</dbReference>
<keyword evidence="4" id="KW-1185">Reference proteome</keyword>
<dbReference type="EMBL" id="OU892278">
    <property type="protein sequence ID" value="CAG9765046.1"/>
    <property type="molecule type" value="Genomic_DNA"/>
</dbReference>
<dbReference type="AlphaFoldDB" id="A0A9N9MKL0"/>
<evidence type="ECO:0000256" key="1">
    <source>
        <dbReference type="PROSITE-ProRule" id="PRU00047"/>
    </source>
</evidence>
<gene>
    <name evidence="3" type="ORF">CEUTPL_LOCUS5665</name>
</gene>
<name>A0A9N9MKL0_9CUCU</name>
<dbReference type="GO" id="GO:0003676">
    <property type="term" value="F:nucleic acid binding"/>
    <property type="evidence" value="ECO:0007669"/>
    <property type="project" value="InterPro"/>
</dbReference>
<organism evidence="3 4">
    <name type="scientific">Ceutorhynchus assimilis</name>
    <name type="common">cabbage seed weevil</name>
    <dbReference type="NCBI Taxonomy" id="467358"/>
    <lineage>
        <taxon>Eukaryota</taxon>
        <taxon>Metazoa</taxon>
        <taxon>Ecdysozoa</taxon>
        <taxon>Arthropoda</taxon>
        <taxon>Hexapoda</taxon>
        <taxon>Insecta</taxon>
        <taxon>Pterygota</taxon>
        <taxon>Neoptera</taxon>
        <taxon>Endopterygota</taxon>
        <taxon>Coleoptera</taxon>
        <taxon>Polyphaga</taxon>
        <taxon>Cucujiformia</taxon>
        <taxon>Curculionidae</taxon>
        <taxon>Ceutorhynchinae</taxon>
        <taxon>Ceutorhynchus</taxon>
    </lineage>
</organism>
<evidence type="ECO:0000313" key="3">
    <source>
        <dbReference type="EMBL" id="CAG9765046.1"/>
    </source>
</evidence>
<dbReference type="InterPro" id="IPR036875">
    <property type="entry name" value="Znf_CCHC_sf"/>
</dbReference>
<dbReference type="PROSITE" id="PS50158">
    <property type="entry name" value="ZF_CCHC"/>
    <property type="match status" value="1"/>
</dbReference>
<dbReference type="GO" id="GO:0008270">
    <property type="term" value="F:zinc ion binding"/>
    <property type="evidence" value="ECO:0007669"/>
    <property type="project" value="UniProtKB-KW"/>
</dbReference>
<proteinExistence type="predicted"/>
<keyword evidence="1" id="KW-0862">Zinc</keyword>